<accession>A0AAD6HEB9</accession>
<dbReference type="EMBL" id="JAQJAN010000018">
    <property type="protein sequence ID" value="KAJ5709768.1"/>
    <property type="molecule type" value="Genomic_DNA"/>
</dbReference>
<sequence>MQIGWRFLIVSKIVTLQDNLEMPLLEPLCEGLLRDILDGGLKGFNKEYYIQQINLHGGVATVNAELVTHIDPHILLLQQKQVTRKLLDEVRRRQGSSWQTRSGYSDCVTDYRNYDYF</sequence>
<gene>
    <name evidence="1" type="ORF">N7493_010059</name>
</gene>
<evidence type="ECO:0000313" key="2">
    <source>
        <dbReference type="Proteomes" id="UP001215712"/>
    </source>
</evidence>
<organism evidence="1 2">
    <name type="scientific">Penicillium malachiteum</name>
    <dbReference type="NCBI Taxonomy" id="1324776"/>
    <lineage>
        <taxon>Eukaryota</taxon>
        <taxon>Fungi</taxon>
        <taxon>Dikarya</taxon>
        <taxon>Ascomycota</taxon>
        <taxon>Pezizomycotina</taxon>
        <taxon>Eurotiomycetes</taxon>
        <taxon>Eurotiomycetidae</taxon>
        <taxon>Eurotiales</taxon>
        <taxon>Aspergillaceae</taxon>
        <taxon>Penicillium</taxon>
    </lineage>
</organism>
<reference evidence="1" key="2">
    <citation type="submission" date="2023-01" db="EMBL/GenBank/DDBJ databases">
        <authorList>
            <person name="Petersen C."/>
        </authorList>
    </citation>
    <scope>NUCLEOTIDE SEQUENCE</scope>
    <source>
        <strain evidence="1">IBT 17514</strain>
    </source>
</reference>
<comment type="caution">
    <text evidence="1">The sequence shown here is derived from an EMBL/GenBank/DDBJ whole genome shotgun (WGS) entry which is preliminary data.</text>
</comment>
<proteinExistence type="predicted"/>
<dbReference type="AlphaFoldDB" id="A0AAD6HEB9"/>
<evidence type="ECO:0000313" key="1">
    <source>
        <dbReference type="EMBL" id="KAJ5709768.1"/>
    </source>
</evidence>
<protein>
    <submittedName>
        <fullName evidence="1">Uncharacterized protein</fullName>
    </submittedName>
</protein>
<dbReference type="Proteomes" id="UP001215712">
    <property type="component" value="Unassembled WGS sequence"/>
</dbReference>
<name>A0AAD6HEB9_9EURO</name>
<reference evidence="1" key="1">
    <citation type="journal article" date="2023" name="IMA Fungus">
        <title>Comparative genomic study of the Penicillium genus elucidates a diverse pangenome and 15 lateral gene transfer events.</title>
        <authorList>
            <person name="Petersen C."/>
            <person name="Sorensen T."/>
            <person name="Nielsen M.R."/>
            <person name="Sondergaard T.E."/>
            <person name="Sorensen J.L."/>
            <person name="Fitzpatrick D.A."/>
            <person name="Frisvad J.C."/>
            <person name="Nielsen K.L."/>
        </authorList>
    </citation>
    <scope>NUCLEOTIDE SEQUENCE</scope>
    <source>
        <strain evidence="1">IBT 17514</strain>
    </source>
</reference>
<keyword evidence="2" id="KW-1185">Reference proteome</keyword>